<dbReference type="KEGG" id="mequ:KFV11_02140"/>
<evidence type="ECO:0000256" key="1">
    <source>
        <dbReference type="ARBA" id="ARBA00023002"/>
    </source>
</evidence>
<reference evidence="3" key="1">
    <citation type="submission" date="2021-04" db="EMBL/GenBank/DDBJ databases">
        <title>Complete Genome Sequences of Macrococcus spp. from dog and cattle.</title>
        <authorList>
            <person name="Schwendener S."/>
            <person name="Perreten V."/>
        </authorList>
    </citation>
    <scope>NUCLEOTIDE SEQUENCE</scope>
    <source>
        <strain evidence="3">Epi0143-OL</strain>
    </source>
</reference>
<evidence type="ECO:0000313" key="4">
    <source>
        <dbReference type="Proteomes" id="UP001057381"/>
    </source>
</evidence>
<evidence type="ECO:0000259" key="2">
    <source>
        <dbReference type="Pfam" id="PF01266"/>
    </source>
</evidence>
<dbReference type="InterPro" id="IPR006076">
    <property type="entry name" value="FAD-dep_OxRdtase"/>
</dbReference>
<name>A0A9Q9BPE2_9STAP</name>
<dbReference type="Pfam" id="PF01266">
    <property type="entry name" value="DAO"/>
    <property type="match status" value="1"/>
</dbReference>
<dbReference type="RefSeq" id="WP_367305186.1">
    <property type="nucleotide sequence ID" value="NZ_CP073809.1"/>
</dbReference>
<keyword evidence="1" id="KW-0560">Oxidoreductase</keyword>
<dbReference type="GO" id="GO:0005737">
    <property type="term" value="C:cytoplasm"/>
    <property type="evidence" value="ECO:0007669"/>
    <property type="project" value="TreeGrafter"/>
</dbReference>
<dbReference type="InterPro" id="IPR036188">
    <property type="entry name" value="FAD/NAD-bd_sf"/>
</dbReference>
<sequence length="364" mass="40059">MKTYDLIIIGAGVTGLSIARQLPKDMSIAIIDHNTTGLNASYAAGGMLGAQNEFSRDTPLYRLSLEGRRMMPDVIAALEEETGIAVHLQQHGLLKYLSSDADRGKLQQQYQFLKSHDPDIQLLGHEELQRLIPELSARENSAGIFIKDDGQLDVSCYVPALRQSLSHVTWIDGEVLSVSHGYTVVADNNSYIAPQLVIAAGAWSGDLLAQLGIELPVDGMRGEVCLVHQPDLTIRQTIFGTNGCYIVPKHSGHYLVGATSCRDRLHKVTAAGKDWLLTTSREMIPVLSNGTVVKHYSGVRPYTPALYMDECLPGLFTACGHYRNGILLSAVTGHYMAELIQGRRHPLLEHFTIKEAVYDTHCER</sequence>
<dbReference type="EMBL" id="CP073809">
    <property type="protein sequence ID" value="UTH14825.1"/>
    <property type="molecule type" value="Genomic_DNA"/>
</dbReference>
<dbReference type="SUPFAM" id="SSF54373">
    <property type="entry name" value="FAD-linked reductases, C-terminal domain"/>
    <property type="match status" value="1"/>
</dbReference>
<dbReference type="PANTHER" id="PTHR13847">
    <property type="entry name" value="SARCOSINE DEHYDROGENASE-RELATED"/>
    <property type="match status" value="1"/>
</dbReference>
<evidence type="ECO:0000313" key="3">
    <source>
        <dbReference type="EMBL" id="UTH14825.1"/>
    </source>
</evidence>
<dbReference type="Proteomes" id="UP001057381">
    <property type="component" value="Chromosome"/>
</dbReference>
<protein>
    <submittedName>
        <fullName evidence="3">FAD-dependent oxidoreductase</fullName>
    </submittedName>
</protein>
<dbReference type="GO" id="GO:0016491">
    <property type="term" value="F:oxidoreductase activity"/>
    <property type="evidence" value="ECO:0007669"/>
    <property type="project" value="UniProtKB-KW"/>
</dbReference>
<dbReference type="PANTHER" id="PTHR13847:SF289">
    <property type="entry name" value="GLYCINE OXIDASE"/>
    <property type="match status" value="1"/>
</dbReference>
<dbReference type="Gene3D" id="3.50.50.60">
    <property type="entry name" value="FAD/NAD(P)-binding domain"/>
    <property type="match status" value="1"/>
</dbReference>
<gene>
    <name evidence="3" type="ORF">KFV11_02140</name>
</gene>
<proteinExistence type="predicted"/>
<dbReference type="Gene3D" id="3.30.9.10">
    <property type="entry name" value="D-Amino Acid Oxidase, subunit A, domain 2"/>
    <property type="match status" value="1"/>
</dbReference>
<dbReference type="SUPFAM" id="SSF51905">
    <property type="entry name" value="FAD/NAD(P)-binding domain"/>
    <property type="match status" value="1"/>
</dbReference>
<accession>A0A9Q9BPE2</accession>
<dbReference type="AlphaFoldDB" id="A0A9Q9BPE2"/>
<organism evidence="3 4">
    <name type="scientific">Macrococcus equipercicus</name>
    <dbReference type="NCBI Taxonomy" id="69967"/>
    <lineage>
        <taxon>Bacteria</taxon>
        <taxon>Bacillati</taxon>
        <taxon>Bacillota</taxon>
        <taxon>Bacilli</taxon>
        <taxon>Bacillales</taxon>
        <taxon>Staphylococcaceae</taxon>
        <taxon>Macrococcus</taxon>
    </lineage>
</organism>
<feature type="domain" description="FAD dependent oxidoreductase" evidence="2">
    <location>
        <begin position="5"/>
        <end position="339"/>
    </location>
</feature>